<dbReference type="FunFam" id="3.90.550.50:FF:000006">
    <property type="entry name" value="Fringe-related protein-like"/>
    <property type="match status" value="1"/>
</dbReference>
<comment type="caution">
    <text evidence="2">The sequence shown here is derived from an EMBL/GenBank/DDBJ whole genome shotgun (WGS) entry which is preliminary data.</text>
</comment>
<dbReference type="PANTHER" id="PTHR10811">
    <property type="entry name" value="FRINGE-RELATED"/>
    <property type="match status" value="1"/>
</dbReference>
<keyword evidence="3" id="KW-1185">Reference proteome</keyword>
<reference evidence="2" key="1">
    <citation type="submission" date="2022-07" db="EMBL/GenBank/DDBJ databases">
        <authorList>
            <person name="Macas J."/>
            <person name="Novak P."/>
            <person name="Neumann P."/>
        </authorList>
    </citation>
    <scope>NUCLEOTIDE SEQUENCE</scope>
</reference>
<dbReference type="Pfam" id="PF04646">
    <property type="entry name" value="DUF604"/>
    <property type="match status" value="1"/>
</dbReference>
<keyword evidence="1" id="KW-0812">Transmembrane</keyword>
<dbReference type="Proteomes" id="UP001152523">
    <property type="component" value="Unassembled WGS sequence"/>
</dbReference>
<evidence type="ECO:0000256" key="1">
    <source>
        <dbReference type="SAM" id="Phobius"/>
    </source>
</evidence>
<dbReference type="AlphaFoldDB" id="A0AAV0F571"/>
<sequence length="518" mass="58977">MKETENPEMFQAHQDSFQDLVKAWKNNRFQNLKPSDVFFPSSVKGFIGICFLAAISFFSFLLFWELWVSRFHFHPHIFIHTPTTSELKITSHGGGHRRQPTNISHILFGISGSAGTWDARRHYCEVWWKPGVMRGFVWLDQPPPENETWPETSPRFRVSQNTSRFQYTCPYGSRAAVRIARIVKESFELGMENVRWFVMGDDDTVFFPENLVTVLSKYDHRQMYYIGSHSESVEQAEVHSYGMAYGGGGFAISYPLAAELVRVLDGCIDRYAELYGSDQKIAGCMTELGVPLTKELGFHQMDIRRDPYGLLAAHPVAPLVSLHHLEYVESLFPYKSHDESVRKLVEAYKADPARTLQLTFCYDLRRNWSISIAWGYTVQLYPKLVYAKDLGTPFLTFSTWKSWADGPFTFNVREMSWDPCERPLVFYLDSVGGLGDGSTVTNYTRSGVVGGDKCGKDEYKPALMVQSFNVSAQVLSPDIWKKAPRRQCCDVVDDGNGMGGVVQVKVRGCNRWDSVTPP</sequence>
<feature type="transmembrane region" description="Helical" evidence="1">
    <location>
        <begin position="45"/>
        <end position="64"/>
    </location>
</feature>
<keyword evidence="1" id="KW-1133">Transmembrane helix</keyword>
<protein>
    <submittedName>
        <fullName evidence="2">Uncharacterized protein</fullName>
    </submittedName>
</protein>
<accession>A0AAV0F571</accession>
<proteinExistence type="predicted"/>
<evidence type="ECO:0000313" key="3">
    <source>
        <dbReference type="Proteomes" id="UP001152523"/>
    </source>
</evidence>
<organism evidence="2 3">
    <name type="scientific">Cuscuta epithymum</name>
    <dbReference type="NCBI Taxonomy" id="186058"/>
    <lineage>
        <taxon>Eukaryota</taxon>
        <taxon>Viridiplantae</taxon>
        <taxon>Streptophyta</taxon>
        <taxon>Embryophyta</taxon>
        <taxon>Tracheophyta</taxon>
        <taxon>Spermatophyta</taxon>
        <taxon>Magnoliopsida</taxon>
        <taxon>eudicotyledons</taxon>
        <taxon>Gunneridae</taxon>
        <taxon>Pentapetalae</taxon>
        <taxon>asterids</taxon>
        <taxon>lamiids</taxon>
        <taxon>Solanales</taxon>
        <taxon>Convolvulaceae</taxon>
        <taxon>Cuscuteae</taxon>
        <taxon>Cuscuta</taxon>
        <taxon>Cuscuta subgen. Cuscuta</taxon>
    </lineage>
</organism>
<gene>
    <name evidence="2" type="ORF">CEPIT_LOCUS30730</name>
</gene>
<evidence type="ECO:0000313" key="2">
    <source>
        <dbReference type="EMBL" id="CAH9130570.1"/>
    </source>
</evidence>
<keyword evidence="1" id="KW-0472">Membrane</keyword>
<name>A0AAV0F571_9ASTE</name>
<dbReference type="InterPro" id="IPR006740">
    <property type="entry name" value="DUF604"/>
</dbReference>
<dbReference type="Gene3D" id="3.90.550.50">
    <property type="match status" value="1"/>
</dbReference>
<dbReference type="EMBL" id="CAMAPF010000962">
    <property type="protein sequence ID" value="CAH9130570.1"/>
    <property type="molecule type" value="Genomic_DNA"/>
</dbReference>